<feature type="domain" description="Cathepsin propeptide inhibitor" evidence="2">
    <location>
        <begin position="50"/>
        <end position="89"/>
    </location>
</feature>
<evidence type="ECO:0000256" key="1">
    <source>
        <dbReference type="SAM" id="MobiDB-lite"/>
    </source>
</evidence>
<reference evidence="3 4" key="1">
    <citation type="submission" date="2024-04" db="EMBL/GenBank/DDBJ databases">
        <title>The reference genome of an endangered Asteraceae, Deinandra increscens subsp. villosa, native to the Central Coast of California.</title>
        <authorList>
            <person name="Guilliams M."/>
            <person name="Hasenstab-Lehman K."/>
            <person name="Meyer R."/>
            <person name="Mcevoy S."/>
        </authorList>
    </citation>
    <scope>NUCLEOTIDE SEQUENCE [LARGE SCALE GENOMIC DNA]</scope>
    <source>
        <tissue evidence="3">Leaf</tissue>
    </source>
</reference>
<dbReference type="AlphaFoldDB" id="A0AAP0CCR2"/>
<dbReference type="InterPro" id="IPR038765">
    <property type="entry name" value="Papain-like_cys_pep_sf"/>
</dbReference>
<evidence type="ECO:0000313" key="4">
    <source>
        <dbReference type="Proteomes" id="UP001408789"/>
    </source>
</evidence>
<sequence>MALLLLLKKVLFPRRIKLVPNFFTPKQYDFSTHCGRAIPQRTMDEEKAMFESYLVEYDKHYNNPEEKERRFQTFSEILWFIDRQNLTTQSMEEEQQQSDAASSEEDSSSSDLEEDSGDSEVEEEEAMFNSDIMPRGGTGTALPRASSGLSERNMFESFVIMTGYKETPEEKEKMFQIFRKFLSFLPGRSEGVVVAMFESFIAGHEEEFCNTPPKEKEKMFRIFRDFLIFIDGRIPSAYYGKGRTLQRPCRSR</sequence>
<dbReference type="SUPFAM" id="SSF54001">
    <property type="entry name" value="Cysteine proteinases"/>
    <property type="match status" value="1"/>
</dbReference>
<dbReference type="Proteomes" id="UP001408789">
    <property type="component" value="Unassembled WGS sequence"/>
</dbReference>
<keyword evidence="4" id="KW-1185">Reference proteome</keyword>
<protein>
    <recommendedName>
        <fullName evidence="2">Cathepsin propeptide inhibitor domain-containing protein</fullName>
    </recommendedName>
</protein>
<comment type="caution">
    <text evidence="3">The sequence shown here is derived from an EMBL/GenBank/DDBJ whole genome shotgun (WGS) entry which is preliminary data.</text>
</comment>
<gene>
    <name evidence="3" type="ORF">SSX86_028217</name>
</gene>
<feature type="region of interest" description="Disordered" evidence="1">
    <location>
        <begin position="88"/>
        <end position="146"/>
    </location>
</feature>
<dbReference type="EMBL" id="JBCNJP010000027">
    <property type="protein sequence ID" value="KAK9051590.1"/>
    <property type="molecule type" value="Genomic_DNA"/>
</dbReference>
<dbReference type="Gene3D" id="1.10.287.2250">
    <property type="match status" value="1"/>
</dbReference>
<evidence type="ECO:0000259" key="2">
    <source>
        <dbReference type="Pfam" id="PF08246"/>
    </source>
</evidence>
<feature type="compositionally biased region" description="Acidic residues" evidence="1">
    <location>
        <begin position="91"/>
        <end position="126"/>
    </location>
</feature>
<evidence type="ECO:0000313" key="3">
    <source>
        <dbReference type="EMBL" id="KAK9051590.1"/>
    </source>
</evidence>
<dbReference type="Pfam" id="PF08246">
    <property type="entry name" value="Inhibitor_I29"/>
    <property type="match status" value="1"/>
</dbReference>
<dbReference type="InterPro" id="IPR013201">
    <property type="entry name" value="Prot_inhib_I29"/>
</dbReference>
<proteinExistence type="predicted"/>
<organism evidence="3 4">
    <name type="scientific">Deinandra increscens subsp. villosa</name>
    <dbReference type="NCBI Taxonomy" id="3103831"/>
    <lineage>
        <taxon>Eukaryota</taxon>
        <taxon>Viridiplantae</taxon>
        <taxon>Streptophyta</taxon>
        <taxon>Embryophyta</taxon>
        <taxon>Tracheophyta</taxon>
        <taxon>Spermatophyta</taxon>
        <taxon>Magnoliopsida</taxon>
        <taxon>eudicotyledons</taxon>
        <taxon>Gunneridae</taxon>
        <taxon>Pentapetalae</taxon>
        <taxon>asterids</taxon>
        <taxon>campanulids</taxon>
        <taxon>Asterales</taxon>
        <taxon>Asteraceae</taxon>
        <taxon>Asteroideae</taxon>
        <taxon>Heliantheae alliance</taxon>
        <taxon>Madieae</taxon>
        <taxon>Madiinae</taxon>
        <taxon>Deinandra</taxon>
    </lineage>
</organism>
<accession>A0AAP0CCR2</accession>
<name>A0AAP0CCR2_9ASTR</name>